<feature type="chain" id="PRO_5031105157" description="3-keto-disaccharide hydrolase domain-containing protein" evidence="1">
    <location>
        <begin position="21"/>
        <end position="216"/>
    </location>
</feature>
<gene>
    <name evidence="2" type="ORF">HNQ64_001940</name>
</gene>
<dbReference type="Proteomes" id="UP000534294">
    <property type="component" value="Unassembled WGS sequence"/>
</dbReference>
<dbReference type="EMBL" id="JACHIF010000003">
    <property type="protein sequence ID" value="MBB5037691.1"/>
    <property type="molecule type" value="Genomic_DNA"/>
</dbReference>
<keyword evidence="3" id="KW-1185">Reference proteome</keyword>
<reference evidence="2 3" key="1">
    <citation type="submission" date="2020-08" db="EMBL/GenBank/DDBJ databases">
        <title>Genomic Encyclopedia of Type Strains, Phase IV (KMG-IV): sequencing the most valuable type-strain genomes for metagenomic binning, comparative biology and taxonomic classification.</title>
        <authorList>
            <person name="Goeker M."/>
        </authorList>
    </citation>
    <scope>NUCLEOTIDE SEQUENCE [LARGE SCALE GENOMIC DNA]</scope>
    <source>
        <strain evidence="2 3">DSM 12251</strain>
    </source>
</reference>
<dbReference type="AlphaFoldDB" id="A0A7W7YK70"/>
<organism evidence="2 3">
    <name type="scientific">Prosthecobacter dejongeii</name>
    <dbReference type="NCBI Taxonomy" id="48465"/>
    <lineage>
        <taxon>Bacteria</taxon>
        <taxon>Pseudomonadati</taxon>
        <taxon>Verrucomicrobiota</taxon>
        <taxon>Verrucomicrobiia</taxon>
        <taxon>Verrucomicrobiales</taxon>
        <taxon>Verrucomicrobiaceae</taxon>
        <taxon>Prosthecobacter</taxon>
    </lineage>
</organism>
<evidence type="ECO:0000313" key="2">
    <source>
        <dbReference type="EMBL" id="MBB5037691.1"/>
    </source>
</evidence>
<evidence type="ECO:0000313" key="3">
    <source>
        <dbReference type="Proteomes" id="UP000534294"/>
    </source>
</evidence>
<dbReference type="RefSeq" id="WP_184207808.1">
    <property type="nucleotide sequence ID" value="NZ_JACHIF010000003.1"/>
</dbReference>
<comment type="caution">
    <text evidence="2">The sequence shown here is derived from an EMBL/GenBank/DDBJ whole genome shotgun (WGS) entry which is preliminary data.</text>
</comment>
<keyword evidence="1" id="KW-0732">Signal</keyword>
<proteinExistence type="predicted"/>
<accession>A0A7W7YK70</accession>
<sequence length="216" mass="23680">MLFRLCLFSLLLAGCGPAVKPTPQAPRTWSLLAGAAAAQWQQAGIPDEGKIQVANGELTLAAGQPMTGAKWVGWTPDLPQTNYALTYEALRVEGGDIFGMATFPVGSHQSHATFVIGGWGGTVTGISSIDFQDANENQTRAEQRFENNRWYKVRIEVRPEDLRAWVDDRIVVNASIKGRQVTLRSGFIDHCLPFGFATWNTKARVRAVHVEALRGD</sequence>
<protein>
    <recommendedName>
        <fullName evidence="4">3-keto-disaccharide hydrolase domain-containing protein</fullName>
    </recommendedName>
</protein>
<name>A0A7W7YK70_9BACT</name>
<dbReference type="Gene3D" id="2.60.120.560">
    <property type="entry name" value="Exo-inulinase, domain 1"/>
    <property type="match status" value="1"/>
</dbReference>
<evidence type="ECO:0000256" key="1">
    <source>
        <dbReference type="SAM" id="SignalP"/>
    </source>
</evidence>
<dbReference type="PROSITE" id="PS51257">
    <property type="entry name" value="PROKAR_LIPOPROTEIN"/>
    <property type="match status" value="1"/>
</dbReference>
<evidence type="ECO:0008006" key="4">
    <source>
        <dbReference type="Google" id="ProtNLM"/>
    </source>
</evidence>
<feature type="signal peptide" evidence="1">
    <location>
        <begin position="1"/>
        <end position="20"/>
    </location>
</feature>